<dbReference type="Gene3D" id="1.25.40.10">
    <property type="entry name" value="Tetratricopeptide repeat domain"/>
    <property type="match status" value="1"/>
</dbReference>
<comment type="caution">
    <text evidence="1">The sequence shown here is derived from an EMBL/GenBank/DDBJ whole genome shotgun (WGS) entry which is preliminary data.</text>
</comment>
<dbReference type="SUPFAM" id="SSF81901">
    <property type="entry name" value="HCP-like"/>
    <property type="match status" value="1"/>
</dbReference>
<dbReference type="InterPro" id="IPR011990">
    <property type="entry name" value="TPR-like_helical_dom_sf"/>
</dbReference>
<reference evidence="1 2" key="1">
    <citation type="submission" date="2019-02" db="EMBL/GenBank/DDBJ databases">
        <title>Kribbella capetownensis sp. nov. and Kribbella speibonae sp. nov., isolated from soil.</title>
        <authorList>
            <person name="Curtis S.M."/>
            <person name="Norton I."/>
            <person name="Everest G.J."/>
            <person name="Meyers P.R."/>
        </authorList>
    </citation>
    <scope>NUCLEOTIDE SEQUENCE [LARGE SCALE GENOMIC DNA]</scope>
    <source>
        <strain evidence="1 2">KCTC 29219</strain>
    </source>
</reference>
<keyword evidence="2" id="KW-1185">Reference proteome</keyword>
<accession>A0A4R0HH84</accession>
<dbReference type="AlphaFoldDB" id="A0A4R0HH84"/>
<sequence>MAADLPGDRNSAEMMAECAEDLATHGHTADALEWFSRIVEGGEPELGPHAALRIAGLLVDDDLEAAQAALRYAADNGTGDVAEIAADNLSILAEHEVPTRTEPATLEEVVGRTAIARVLLLSAEGDAGAVAEVLQQAAECPVPDIAAAAAFELGNLLEDNGDLAGAQTAYRQAAELRRPRVSGQAAINLGLVLSKQMDVRGAHAAYSLAVEVGDPDDVAKGNGLLEQLAALGDLDEVHARAQQLDLTDPDLVGGSAVAAGEQYLGDGDLQSALRAFEKAMDTGHPVHAPEGAAWVAAAFYQVEGMHGAEAAIGRLAEIGRADLTPRAWFMFGCRLVNGGNFKDGEKAWKRPVGDARAAAECGRQVVRGKTAKAEAAFEEVLTVTPDLAGHLGGMTLQVGDLHTGSRAKATYELALRFGERSELPWLIEEARASLTR</sequence>
<dbReference type="Proteomes" id="UP000292346">
    <property type="component" value="Unassembled WGS sequence"/>
</dbReference>
<dbReference type="OrthoDB" id="3463653at2"/>
<evidence type="ECO:0000313" key="2">
    <source>
        <dbReference type="Proteomes" id="UP000292346"/>
    </source>
</evidence>
<name>A0A4R0HH84_9ACTN</name>
<gene>
    <name evidence="1" type="ORF">E0H45_04850</name>
</gene>
<protein>
    <submittedName>
        <fullName evidence="1">Tetratricopeptide repeat protein</fullName>
    </submittedName>
</protein>
<organism evidence="1 2">
    <name type="scientific">Kribbella soli</name>
    <dbReference type="NCBI Taxonomy" id="1124743"/>
    <lineage>
        <taxon>Bacteria</taxon>
        <taxon>Bacillati</taxon>
        <taxon>Actinomycetota</taxon>
        <taxon>Actinomycetes</taxon>
        <taxon>Propionibacteriales</taxon>
        <taxon>Kribbellaceae</taxon>
        <taxon>Kribbella</taxon>
    </lineage>
</organism>
<evidence type="ECO:0000313" key="1">
    <source>
        <dbReference type="EMBL" id="TCC10645.1"/>
    </source>
</evidence>
<proteinExistence type="predicted"/>
<dbReference type="EMBL" id="SJJZ01000001">
    <property type="protein sequence ID" value="TCC10645.1"/>
    <property type="molecule type" value="Genomic_DNA"/>
</dbReference>